<feature type="domain" description="Isochorismatase-like" evidence="2">
    <location>
        <begin position="13"/>
        <end position="167"/>
    </location>
</feature>
<dbReference type="InterPro" id="IPR050993">
    <property type="entry name" value="Isochorismatase_domain"/>
</dbReference>
<dbReference type="PANTHER" id="PTHR14119:SF3">
    <property type="entry name" value="ISOCHORISMATASE DOMAIN-CONTAINING PROTEIN 2"/>
    <property type="match status" value="1"/>
</dbReference>
<sequence length="212" mass="23783">MASRVLKLVPRSTLFFVLDLQTRFRPAIHEFDRVVNTTNKMLKVARLLEIPVIVSEQNPSKLGRSVEQLDFTQLGSLHRKTIEKSLFSLVTPELDAFLKSEENTHIKSLVLMGIESHICVLQTALDLLERNYDVHVLADGVSSCNKEEVPFALERMRQASAQITTSESAVYQLMADAGKPEFRAFAQIIKEETETTKNTLQALLGGTKAVLK</sequence>
<protein>
    <submittedName>
        <fullName evidence="3">Isochorismatase hydrolase</fullName>
    </submittedName>
</protein>
<name>A0A9Q5HWS8_SANBA</name>
<dbReference type="OrthoDB" id="269496at2759"/>
<dbReference type="SUPFAM" id="SSF52499">
    <property type="entry name" value="Isochorismatase-like hydrolases"/>
    <property type="match status" value="1"/>
</dbReference>
<gene>
    <name evidence="3" type="ORF">A7U60_g5365</name>
</gene>
<dbReference type="Pfam" id="PF00857">
    <property type="entry name" value="Isochorismatase"/>
    <property type="match status" value="1"/>
</dbReference>
<keyword evidence="4" id="KW-1185">Reference proteome</keyword>
<proteinExistence type="inferred from homology"/>
<reference evidence="3" key="1">
    <citation type="submission" date="2016-06" db="EMBL/GenBank/DDBJ databases">
        <title>Draft Genome sequence of the fungus Inonotus baumii.</title>
        <authorList>
            <person name="Zhu H."/>
            <person name="Lin W."/>
        </authorList>
    </citation>
    <scope>NUCLEOTIDE SEQUENCE</scope>
    <source>
        <strain evidence="3">821</strain>
    </source>
</reference>
<evidence type="ECO:0000256" key="1">
    <source>
        <dbReference type="ARBA" id="ARBA00006336"/>
    </source>
</evidence>
<dbReference type="Gene3D" id="3.40.50.850">
    <property type="entry name" value="Isochorismatase-like"/>
    <property type="match status" value="1"/>
</dbReference>
<dbReference type="EMBL" id="LNZH02000191">
    <property type="protein sequence ID" value="OCB87460.1"/>
    <property type="molecule type" value="Genomic_DNA"/>
</dbReference>
<organism evidence="3 4">
    <name type="scientific">Sanghuangporus baumii</name>
    <name type="common">Phellinus baumii</name>
    <dbReference type="NCBI Taxonomy" id="108892"/>
    <lineage>
        <taxon>Eukaryota</taxon>
        <taxon>Fungi</taxon>
        <taxon>Dikarya</taxon>
        <taxon>Basidiomycota</taxon>
        <taxon>Agaricomycotina</taxon>
        <taxon>Agaricomycetes</taxon>
        <taxon>Hymenochaetales</taxon>
        <taxon>Hymenochaetaceae</taxon>
        <taxon>Sanghuangporus</taxon>
    </lineage>
</organism>
<comment type="similarity">
    <text evidence="1">Belongs to the isochorismatase family.</text>
</comment>
<accession>A0A9Q5HWS8</accession>
<keyword evidence="3" id="KW-0378">Hydrolase</keyword>
<comment type="caution">
    <text evidence="3">The sequence shown here is derived from an EMBL/GenBank/DDBJ whole genome shotgun (WGS) entry which is preliminary data.</text>
</comment>
<dbReference type="InterPro" id="IPR000868">
    <property type="entry name" value="Isochorismatase-like_dom"/>
</dbReference>
<evidence type="ECO:0000313" key="4">
    <source>
        <dbReference type="Proteomes" id="UP000757232"/>
    </source>
</evidence>
<evidence type="ECO:0000313" key="3">
    <source>
        <dbReference type="EMBL" id="OCB87460.1"/>
    </source>
</evidence>
<dbReference type="InterPro" id="IPR036380">
    <property type="entry name" value="Isochorismatase-like_sf"/>
</dbReference>
<evidence type="ECO:0000259" key="2">
    <source>
        <dbReference type="Pfam" id="PF00857"/>
    </source>
</evidence>
<dbReference type="PANTHER" id="PTHR14119">
    <property type="entry name" value="HYDROLASE"/>
    <property type="match status" value="1"/>
</dbReference>
<dbReference type="Proteomes" id="UP000757232">
    <property type="component" value="Unassembled WGS sequence"/>
</dbReference>
<dbReference type="AlphaFoldDB" id="A0A9Q5HWS8"/>
<dbReference type="GO" id="GO:0016787">
    <property type="term" value="F:hydrolase activity"/>
    <property type="evidence" value="ECO:0007669"/>
    <property type="project" value="UniProtKB-KW"/>
</dbReference>